<feature type="region of interest" description="Disordered" evidence="1">
    <location>
        <begin position="27"/>
        <end position="70"/>
    </location>
</feature>
<dbReference type="EMBL" id="JBHSZI010000001">
    <property type="protein sequence ID" value="MFC7056985.1"/>
    <property type="molecule type" value="Genomic_DNA"/>
</dbReference>
<feature type="compositionally biased region" description="Acidic residues" evidence="1">
    <location>
        <begin position="33"/>
        <end position="57"/>
    </location>
</feature>
<accession>A0ABD5W003</accession>
<comment type="caution">
    <text evidence="2">The sequence shown here is derived from an EMBL/GenBank/DDBJ whole genome shotgun (WGS) entry which is preliminary data.</text>
</comment>
<dbReference type="AlphaFoldDB" id="A0ABD5W003"/>
<organism evidence="2 3">
    <name type="scientific">Halovenus salina</name>
    <dbReference type="NCBI Taxonomy" id="1510225"/>
    <lineage>
        <taxon>Archaea</taxon>
        <taxon>Methanobacteriati</taxon>
        <taxon>Methanobacteriota</taxon>
        <taxon>Stenosarchaea group</taxon>
        <taxon>Halobacteria</taxon>
        <taxon>Halobacteriales</taxon>
        <taxon>Haloarculaceae</taxon>
        <taxon>Halovenus</taxon>
    </lineage>
</organism>
<protein>
    <recommendedName>
        <fullName evidence="4">Secreted protein</fullName>
    </recommendedName>
</protein>
<dbReference type="RefSeq" id="WP_267162695.1">
    <property type="nucleotide sequence ID" value="NZ_CP112972.1"/>
</dbReference>
<dbReference type="Proteomes" id="UP001596445">
    <property type="component" value="Unassembled WGS sequence"/>
</dbReference>
<gene>
    <name evidence="2" type="ORF">ACFQQG_00825</name>
</gene>
<sequence>MDDPLTKRRRLLQTAGTGGAALLAGCSGIFDSQDSDGDDGDDGSDGDDGEDGGDSDESGIQTGEGDTREVGIVAEPDQQALSDLQQEVQSGNVTQQEAVQQQQEIIAQSIEDLTGLLDAETSIEVSEELPQLGALRVSGDPYELIDAMTADRVSALVPTGALDVQQQPTG</sequence>
<evidence type="ECO:0000313" key="3">
    <source>
        <dbReference type="Proteomes" id="UP001596445"/>
    </source>
</evidence>
<proteinExistence type="predicted"/>
<name>A0ABD5W003_9EURY</name>
<evidence type="ECO:0000256" key="1">
    <source>
        <dbReference type="SAM" id="MobiDB-lite"/>
    </source>
</evidence>
<keyword evidence="3" id="KW-1185">Reference proteome</keyword>
<dbReference type="PROSITE" id="PS51257">
    <property type="entry name" value="PROKAR_LIPOPROTEIN"/>
    <property type="match status" value="1"/>
</dbReference>
<dbReference type="GeneID" id="76628780"/>
<evidence type="ECO:0000313" key="2">
    <source>
        <dbReference type="EMBL" id="MFC7056985.1"/>
    </source>
</evidence>
<reference evidence="2 3" key="1">
    <citation type="journal article" date="2019" name="Int. J. Syst. Evol. Microbiol.">
        <title>The Global Catalogue of Microorganisms (GCM) 10K type strain sequencing project: providing services to taxonomists for standard genome sequencing and annotation.</title>
        <authorList>
            <consortium name="The Broad Institute Genomics Platform"/>
            <consortium name="The Broad Institute Genome Sequencing Center for Infectious Disease"/>
            <person name="Wu L."/>
            <person name="Ma J."/>
        </authorList>
    </citation>
    <scope>NUCLEOTIDE SEQUENCE [LARGE SCALE GENOMIC DNA]</scope>
    <source>
        <strain evidence="2 3">JCM 30072</strain>
    </source>
</reference>
<evidence type="ECO:0008006" key="4">
    <source>
        <dbReference type="Google" id="ProtNLM"/>
    </source>
</evidence>